<evidence type="ECO:0000256" key="5">
    <source>
        <dbReference type="ARBA" id="ARBA00023136"/>
    </source>
</evidence>
<sequence>MRGARILRLNARISCNGTASFRTRTSNAHLRGSLVLPQPLTRSFSLNPWSKSSSSTPATTPPTPTNTIDESVPTATPADAVPGTGLPQGVDANPAIDLLPQSTVDSAVSTAINTTSDAISTASTLSPATDLAALGLLTWTPAGLFRWTLEICESTTGLPWAHTIILGTLLWRVALVPVSIHTTRFGSKMTRITPQVQALSEELKEAYASKNVVAAAGLAEKQKKIYREAGINPLGGLMGPLIQLPAAMGMFFGVRKMCYLPVEQLKDSGLQWIPDLTVADPTGIMPAVFGVAMFWQISVTGQEISVSGRPQMAHIMNMMRFPGAPVIAWLMADLPSGLLISILTTALFTAVQSHFLRIPSVRRYFGILPPAVELGPDGKPLRQGLPSFKNTYNWATESLRDRWRQAAVEAQEKERKRIDSLNRKKGVGSGGIRRK</sequence>
<dbReference type="Proteomes" id="UP001437256">
    <property type="component" value="Unassembled WGS sequence"/>
</dbReference>
<feature type="domain" description="Membrane insertase YidC/Oxa/ALB C-terminal" evidence="8">
    <location>
        <begin position="160"/>
        <end position="356"/>
    </location>
</feature>
<keyword evidence="3 6" id="KW-0812">Transmembrane</keyword>
<dbReference type="InterPro" id="IPR028055">
    <property type="entry name" value="YidC/Oxa/ALB_C"/>
</dbReference>
<feature type="region of interest" description="Disordered" evidence="7">
    <location>
        <begin position="412"/>
        <end position="435"/>
    </location>
</feature>
<dbReference type="CDD" id="cd20069">
    <property type="entry name" value="5TM_Oxa1-like"/>
    <property type="match status" value="1"/>
</dbReference>
<keyword evidence="4" id="KW-1133">Transmembrane helix</keyword>
<evidence type="ECO:0000256" key="6">
    <source>
        <dbReference type="RuleBase" id="RU003945"/>
    </source>
</evidence>
<keyword evidence="10" id="KW-1185">Reference proteome</keyword>
<evidence type="ECO:0000256" key="4">
    <source>
        <dbReference type="ARBA" id="ARBA00022989"/>
    </source>
</evidence>
<accession>A0ABR3AEZ3</accession>
<feature type="compositionally biased region" description="Low complexity" evidence="7">
    <location>
        <begin position="48"/>
        <end position="58"/>
    </location>
</feature>
<gene>
    <name evidence="9" type="ORF">AAF712_000260</name>
</gene>
<keyword evidence="5" id="KW-0472">Membrane</keyword>
<evidence type="ECO:0000256" key="1">
    <source>
        <dbReference type="ARBA" id="ARBA00004141"/>
    </source>
</evidence>
<dbReference type="InterPro" id="IPR001708">
    <property type="entry name" value="YidC/ALB3/OXA1/COX18"/>
</dbReference>
<evidence type="ECO:0000259" key="8">
    <source>
        <dbReference type="Pfam" id="PF02096"/>
    </source>
</evidence>
<comment type="subcellular location">
    <subcellularLocation>
        <location evidence="1 6">Membrane</location>
        <topology evidence="1 6">Multi-pass membrane protein</topology>
    </subcellularLocation>
</comment>
<comment type="caution">
    <text evidence="9">The sequence shown here is derived from an EMBL/GenBank/DDBJ whole genome shotgun (WGS) entry which is preliminary data.</text>
</comment>
<evidence type="ECO:0000313" key="10">
    <source>
        <dbReference type="Proteomes" id="UP001437256"/>
    </source>
</evidence>
<feature type="compositionally biased region" description="Basic and acidic residues" evidence="7">
    <location>
        <begin position="412"/>
        <end position="422"/>
    </location>
</feature>
<dbReference type="NCBIfam" id="TIGR03592">
    <property type="entry name" value="yidC_oxa1_cterm"/>
    <property type="match status" value="1"/>
</dbReference>
<dbReference type="PANTHER" id="PTHR12428">
    <property type="entry name" value="OXA1"/>
    <property type="match status" value="1"/>
</dbReference>
<evidence type="ECO:0000313" key="9">
    <source>
        <dbReference type="EMBL" id="KAL0072497.1"/>
    </source>
</evidence>
<protein>
    <recommendedName>
        <fullName evidence="8">Membrane insertase YidC/Oxa/ALB C-terminal domain-containing protein</fullName>
    </recommendedName>
</protein>
<name>A0ABR3AEZ3_9AGAR</name>
<organism evidence="9 10">
    <name type="scientific">Marasmius tenuissimus</name>
    <dbReference type="NCBI Taxonomy" id="585030"/>
    <lineage>
        <taxon>Eukaryota</taxon>
        <taxon>Fungi</taxon>
        <taxon>Dikarya</taxon>
        <taxon>Basidiomycota</taxon>
        <taxon>Agaricomycotina</taxon>
        <taxon>Agaricomycetes</taxon>
        <taxon>Agaricomycetidae</taxon>
        <taxon>Agaricales</taxon>
        <taxon>Marasmiineae</taxon>
        <taxon>Marasmiaceae</taxon>
        <taxon>Marasmius</taxon>
    </lineage>
</organism>
<comment type="similarity">
    <text evidence="2 6">Belongs to the OXA1/ALB3/YidC family.</text>
</comment>
<reference evidence="9 10" key="1">
    <citation type="submission" date="2024-05" db="EMBL/GenBank/DDBJ databases">
        <title>A draft genome resource for the thread blight pathogen Marasmius tenuissimus strain MS-2.</title>
        <authorList>
            <person name="Yulfo-Soto G.E."/>
            <person name="Baruah I.K."/>
            <person name="Amoako-Attah I."/>
            <person name="Bukari Y."/>
            <person name="Meinhardt L.W."/>
            <person name="Bailey B.A."/>
            <person name="Cohen S.P."/>
        </authorList>
    </citation>
    <scope>NUCLEOTIDE SEQUENCE [LARGE SCALE GENOMIC DNA]</scope>
    <source>
        <strain evidence="9 10">MS-2</strain>
    </source>
</reference>
<feature type="region of interest" description="Disordered" evidence="7">
    <location>
        <begin position="46"/>
        <end position="92"/>
    </location>
</feature>
<evidence type="ECO:0000256" key="3">
    <source>
        <dbReference type="ARBA" id="ARBA00022692"/>
    </source>
</evidence>
<evidence type="ECO:0000256" key="2">
    <source>
        <dbReference type="ARBA" id="ARBA00009877"/>
    </source>
</evidence>
<evidence type="ECO:0000256" key="7">
    <source>
        <dbReference type="SAM" id="MobiDB-lite"/>
    </source>
</evidence>
<dbReference type="Pfam" id="PF02096">
    <property type="entry name" value="60KD_IMP"/>
    <property type="match status" value="1"/>
</dbReference>
<proteinExistence type="inferred from homology"/>
<dbReference type="EMBL" id="JBBXMP010000001">
    <property type="protein sequence ID" value="KAL0072497.1"/>
    <property type="molecule type" value="Genomic_DNA"/>
</dbReference>
<dbReference type="PANTHER" id="PTHR12428:SF65">
    <property type="entry name" value="CYTOCHROME C OXIDASE ASSEMBLY PROTEIN COX18, MITOCHONDRIAL"/>
    <property type="match status" value="1"/>
</dbReference>